<sequence>MTLDEINSNLVDQDKGRWLEVVDPWDGKPTGLRLLIAGPDSETQNKARIAMMDELAAAADVDGKASFEAREKARINCLARCVINWDIAADFGLNAKFGHAAVVKVLQVAWIQQQADAFAADRANFRSEAA</sequence>
<dbReference type="AlphaFoldDB" id="A0A7L5BDP9"/>
<gene>
    <name evidence="1" type="ORF">G3A56_02480</name>
</gene>
<dbReference type="KEGG" id="roy:G3A56_02480"/>
<name>A0A7L5BDP9_9HYPH</name>
<reference evidence="1 2" key="1">
    <citation type="submission" date="2020-02" db="EMBL/GenBank/DDBJ databases">
        <title>Plant-Promoting Endophytic Bacterium Rhizobium oryzihabitans sp. nov., Isolated from the Root of Rice.</title>
        <authorList>
            <person name="zhao J."/>
            <person name="Zhang G."/>
        </authorList>
    </citation>
    <scope>NUCLEOTIDE SEQUENCE [LARGE SCALE GENOMIC DNA]</scope>
    <source>
        <strain evidence="1 2">M15</strain>
    </source>
</reference>
<accession>A0A7L5BDP9</accession>
<evidence type="ECO:0000313" key="2">
    <source>
        <dbReference type="Proteomes" id="UP000464865"/>
    </source>
</evidence>
<protein>
    <submittedName>
        <fullName evidence="1">Uncharacterized protein</fullName>
    </submittedName>
</protein>
<proteinExistence type="predicted"/>
<keyword evidence="2" id="KW-1185">Reference proteome</keyword>
<dbReference type="EMBL" id="CP048632">
    <property type="protein sequence ID" value="QIB36998.1"/>
    <property type="molecule type" value="Genomic_DNA"/>
</dbReference>
<evidence type="ECO:0000313" key="1">
    <source>
        <dbReference type="EMBL" id="QIB36998.1"/>
    </source>
</evidence>
<dbReference type="Proteomes" id="UP000464865">
    <property type="component" value="Chromosome M15-11"/>
</dbReference>
<dbReference type="RefSeq" id="WP_164056145.1">
    <property type="nucleotide sequence ID" value="NZ_CP048632.1"/>
</dbReference>
<organism evidence="1 2">
    <name type="scientific">Rhizobium oryzihabitans</name>
    <dbReference type="NCBI Taxonomy" id="2267833"/>
    <lineage>
        <taxon>Bacteria</taxon>
        <taxon>Pseudomonadati</taxon>
        <taxon>Pseudomonadota</taxon>
        <taxon>Alphaproteobacteria</taxon>
        <taxon>Hyphomicrobiales</taxon>
        <taxon>Rhizobiaceae</taxon>
        <taxon>Rhizobium/Agrobacterium group</taxon>
        <taxon>Rhizobium</taxon>
    </lineage>
</organism>